<protein>
    <recommendedName>
        <fullName evidence="5">Sec-independent protein translocase protein TatC</fullName>
    </recommendedName>
</protein>
<keyword evidence="5" id="KW-0813">Transport</keyword>
<feature type="compositionally biased region" description="Low complexity" evidence="6">
    <location>
        <begin position="164"/>
        <end position="179"/>
    </location>
</feature>
<dbReference type="Proteomes" id="UP000011508">
    <property type="component" value="Unassembled WGS sequence"/>
</dbReference>
<dbReference type="PANTHER" id="PTHR30371:SF0">
    <property type="entry name" value="SEC-INDEPENDENT PROTEIN TRANSLOCASE PROTEIN TATC, CHLOROPLASTIC-RELATED"/>
    <property type="match status" value="1"/>
</dbReference>
<keyword evidence="5" id="KW-0811">Translocation</keyword>
<feature type="transmembrane region" description="Helical" evidence="5">
    <location>
        <begin position="395"/>
        <end position="418"/>
    </location>
</feature>
<feature type="transmembrane region" description="Helical" evidence="5">
    <location>
        <begin position="452"/>
        <end position="472"/>
    </location>
</feature>
<keyword evidence="4 5" id="KW-0472">Membrane</keyword>
<keyword evidence="5" id="KW-0653">Protein transport</keyword>
<dbReference type="GO" id="GO:0033281">
    <property type="term" value="C:TAT protein transport complex"/>
    <property type="evidence" value="ECO:0007669"/>
    <property type="project" value="UniProtKB-UniRule"/>
</dbReference>
<comment type="subunit">
    <text evidence="5">Forms a complex with TatA.</text>
</comment>
<evidence type="ECO:0000313" key="8">
    <source>
        <dbReference type="Proteomes" id="UP000011508"/>
    </source>
</evidence>
<organism evidence="7 8">
    <name type="scientific">Haloferax sulfurifontis ATCC BAA-897</name>
    <dbReference type="NCBI Taxonomy" id="662480"/>
    <lineage>
        <taxon>Archaea</taxon>
        <taxon>Methanobacteriati</taxon>
        <taxon>Methanobacteriota</taxon>
        <taxon>Stenosarchaea group</taxon>
        <taxon>Halobacteria</taxon>
        <taxon>Halobacteriales</taxon>
        <taxon>Haloferacaceae</taxon>
        <taxon>Haloferax</taxon>
    </lineage>
</organism>
<dbReference type="HAMAP" id="MF_00902">
    <property type="entry name" value="TatC"/>
    <property type="match status" value="1"/>
</dbReference>
<gene>
    <name evidence="5" type="primary">tatC</name>
    <name evidence="7" type="ORF">C441_13620</name>
</gene>
<evidence type="ECO:0000256" key="1">
    <source>
        <dbReference type="ARBA" id="ARBA00004141"/>
    </source>
</evidence>
<sequence>MADEERDTGLSAADDETDASGDADQRSSDESGDDGPSSSDGPVYGRVTPRDEAVTDGFDDGETDDAPDETDDDGASGDTDETGDADDGASGGTDETGDADDGASGDTDETGDADDGASGGTDETGDADDGASGDADEPRLLADDEHTSHVPEGTYDDSREESADAGAGPNAAADGATPALSGEDEVSGVAPSPAPAADDFDDDFDDEDVGGLVGEAPESDQEMPLTAHIEEMIRRLAVVLGVAGAITLVLFPGADILNALVDTQAAFGVHIPSATDVINFLWNSHIPGAETIVDRRPRLYGPLELILTKLKVAGLAGTVIGLPVFVYETYLFMRPGLYPKERRYYLAAVPTSLILALVGVLFAHFVVLPAIFAYFTSYTEGTAVVAFGLKETFNLILILMGYMAVVFQIPLFVELAIMMNLVTRRWLEDRRLLFWGAFLGLAFLVSPDPTGMAPIIIGATMIVLFEGTLAALRWTGN</sequence>
<keyword evidence="2 5" id="KW-0812">Transmembrane</keyword>
<evidence type="ECO:0000256" key="5">
    <source>
        <dbReference type="HAMAP-Rule" id="MF_00902"/>
    </source>
</evidence>
<keyword evidence="5" id="KW-1003">Cell membrane</keyword>
<dbReference type="InterPro" id="IPR002033">
    <property type="entry name" value="TatC"/>
</dbReference>
<feature type="compositionally biased region" description="Basic and acidic residues" evidence="6">
    <location>
        <begin position="136"/>
        <end position="149"/>
    </location>
</feature>
<feature type="compositionally biased region" description="Acidic residues" evidence="6">
    <location>
        <begin position="95"/>
        <end position="115"/>
    </location>
</feature>
<dbReference type="Pfam" id="PF00902">
    <property type="entry name" value="TatC"/>
    <property type="match status" value="1"/>
</dbReference>
<evidence type="ECO:0000256" key="3">
    <source>
        <dbReference type="ARBA" id="ARBA00022989"/>
    </source>
</evidence>
<evidence type="ECO:0000256" key="6">
    <source>
        <dbReference type="SAM" id="MobiDB-lite"/>
    </source>
</evidence>
<proteinExistence type="inferred from homology"/>
<dbReference type="OrthoDB" id="198870at2157"/>
<feature type="transmembrane region" description="Helical" evidence="5">
    <location>
        <begin position="236"/>
        <end position="254"/>
    </location>
</feature>
<keyword evidence="3 5" id="KW-1133">Transmembrane helix</keyword>
<feature type="transmembrane region" description="Helical" evidence="5">
    <location>
        <begin position="344"/>
        <end position="375"/>
    </location>
</feature>
<accession>M0I0G3</accession>
<dbReference type="PRINTS" id="PR01840">
    <property type="entry name" value="TATCFAMILY"/>
</dbReference>
<comment type="function">
    <text evidence="5">Part of the twin-arginine translocation (Tat) system that transports large folded proteins containing a characteristic twin-arginine motif in their signal peptide across membranes.</text>
</comment>
<dbReference type="PANTHER" id="PTHR30371">
    <property type="entry name" value="SEC-INDEPENDENT PROTEIN TRANSLOCASE PROTEIN TATC"/>
    <property type="match status" value="1"/>
</dbReference>
<reference evidence="7 8" key="1">
    <citation type="journal article" date="2014" name="PLoS Genet.">
        <title>Phylogenetically driven sequencing of extremely halophilic archaea reveals strategies for static and dynamic osmo-response.</title>
        <authorList>
            <person name="Becker E.A."/>
            <person name="Seitzer P.M."/>
            <person name="Tritt A."/>
            <person name="Larsen D."/>
            <person name="Krusor M."/>
            <person name="Yao A.I."/>
            <person name="Wu D."/>
            <person name="Madern D."/>
            <person name="Eisen J.A."/>
            <person name="Darling A.E."/>
            <person name="Facciotti M.T."/>
        </authorList>
    </citation>
    <scope>NUCLEOTIDE SEQUENCE [LARGE SCALE GENOMIC DNA]</scope>
    <source>
        <strain evidence="7 8">ATCC BAA-897</strain>
    </source>
</reference>
<keyword evidence="8" id="KW-1185">Reference proteome</keyword>
<dbReference type="EMBL" id="AOLM01000022">
    <property type="protein sequence ID" value="ELZ90320.1"/>
    <property type="molecule type" value="Genomic_DNA"/>
</dbReference>
<comment type="caution">
    <text evidence="7">The sequence shown here is derived from an EMBL/GenBank/DDBJ whole genome shotgun (WGS) entry which is preliminary data.</text>
</comment>
<feature type="transmembrane region" description="Helical" evidence="5">
    <location>
        <begin position="430"/>
        <end position="446"/>
    </location>
</feature>
<dbReference type="RefSeq" id="WP_007275540.1">
    <property type="nucleotide sequence ID" value="NZ_AOLM01000022.1"/>
</dbReference>
<evidence type="ECO:0000256" key="2">
    <source>
        <dbReference type="ARBA" id="ARBA00022692"/>
    </source>
</evidence>
<dbReference type="AlphaFoldDB" id="M0I0G3"/>
<dbReference type="GO" id="GO:0043953">
    <property type="term" value="P:protein transport by the Tat complex"/>
    <property type="evidence" value="ECO:0007669"/>
    <property type="project" value="UniProtKB-UniRule"/>
</dbReference>
<dbReference type="PATRIC" id="fig|662480.6.peg.2713"/>
<dbReference type="GO" id="GO:0065002">
    <property type="term" value="P:intracellular protein transmembrane transport"/>
    <property type="evidence" value="ECO:0007669"/>
    <property type="project" value="TreeGrafter"/>
</dbReference>
<evidence type="ECO:0000256" key="4">
    <source>
        <dbReference type="ARBA" id="ARBA00023136"/>
    </source>
</evidence>
<name>M0I0G3_9EURY</name>
<feature type="compositionally biased region" description="Acidic residues" evidence="6">
    <location>
        <begin position="57"/>
        <end position="87"/>
    </location>
</feature>
<feature type="compositionally biased region" description="Low complexity" evidence="6">
    <location>
        <begin position="187"/>
        <end position="197"/>
    </location>
</feature>
<feature type="region of interest" description="Disordered" evidence="6">
    <location>
        <begin position="1"/>
        <end position="221"/>
    </location>
</feature>
<comment type="similarity">
    <text evidence="5">Belongs to the TatC family.</text>
</comment>
<comment type="subcellular location">
    <subcellularLocation>
        <location evidence="5">Cell membrane</location>
        <topology evidence="5">Multi-pass membrane protein</topology>
    </subcellularLocation>
    <subcellularLocation>
        <location evidence="1">Membrane</location>
        <topology evidence="1">Multi-pass membrane protein</topology>
    </subcellularLocation>
</comment>
<feature type="transmembrane region" description="Helical" evidence="5">
    <location>
        <begin position="312"/>
        <end position="332"/>
    </location>
</feature>
<feature type="compositionally biased region" description="Acidic residues" evidence="6">
    <location>
        <begin position="198"/>
        <end position="209"/>
    </location>
</feature>
<dbReference type="GO" id="GO:0009977">
    <property type="term" value="F:proton motive force dependent protein transmembrane transporter activity"/>
    <property type="evidence" value="ECO:0007669"/>
    <property type="project" value="TreeGrafter"/>
</dbReference>
<feature type="compositionally biased region" description="Acidic residues" evidence="6">
    <location>
        <begin position="123"/>
        <end position="135"/>
    </location>
</feature>
<evidence type="ECO:0000313" key="7">
    <source>
        <dbReference type="EMBL" id="ELZ90320.1"/>
    </source>
</evidence>